<dbReference type="GeneID" id="5026760"/>
<dbReference type="HOGENOM" id="CLU_3054483_0_0_1"/>
<proteinExistence type="predicted"/>
<keyword evidence="2" id="KW-1185">Reference proteome</keyword>
<protein>
    <recommendedName>
        <fullName evidence="3">Response regulatory domain-containing protein</fullName>
    </recommendedName>
</protein>
<dbReference type="AlphaFoldDB" id="A0CS10"/>
<reference evidence="1 2" key="1">
    <citation type="journal article" date="2006" name="Nature">
        <title>Global trends of whole-genome duplications revealed by the ciliate Paramecium tetraurelia.</title>
        <authorList>
            <consortium name="Genoscope"/>
            <person name="Aury J.-M."/>
            <person name="Jaillon O."/>
            <person name="Duret L."/>
            <person name="Noel B."/>
            <person name="Jubin C."/>
            <person name="Porcel B.M."/>
            <person name="Segurens B."/>
            <person name="Daubin V."/>
            <person name="Anthouard V."/>
            <person name="Aiach N."/>
            <person name="Arnaiz O."/>
            <person name="Billaut A."/>
            <person name="Beisson J."/>
            <person name="Blanc I."/>
            <person name="Bouhouche K."/>
            <person name="Camara F."/>
            <person name="Duharcourt S."/>
            <person name="Guigo R."/>
            <person name="Gogendeau D."/>
            <person name="Katinka M."/>
            <person name="Keller A.-M."/>
            <person name="Kissmehl R."/>
            <person name="Klotz C."/>
            <person name="Koll F."/>
            <person name="Le Moue A."/>
            <person name="Lepere C."/>
            <person name="Malinsky S."/>
            <person name="Nowacki M."/>
            <person name="Nowak J.K."/>
            <person name="Plattner H."/>
            <person name="Poulain J."/>
            <person name="Ruiz F."/>
            <person name="Serrano V."/>
            <person name="Zagulski M."/>
            <person name="Dessen P."/>
            <person name="Betermier M."/>
            <person name="Weissenbach J."/>
            <person name="Scarpelli C."/>
            <person name="Schachter V."/>
            <person name="Sperling L."/>
            <person name="Meyer E."/>
            <person name="Cohen J."/>
            <person name="Wincker P."/>
        </authorList>
    </citation>
    <scope>NUCLEOTIDE SEQUENCE [LARGE SCALE GENOMIC DNA]</scope>
    <source>
        <strain evidence="1 2">Stock d4-2</strain>
    </source>
</reference>
<evidence type="ECO:0000313" key="2">
    <source>
        <dbReference type="Proteomes" id="UP000000600"/>
    </source>
</evidence>
<dbReference type="Proteomes" id="UP000000600">
    <property type="component" value="Unassembled WGS sequence"/>
</dbReference>
<dbReference type="InParanoid" id="A0CS10"/>
<evidence type="ECO:0008006" key="3">
    <source>
        <dbReference type="Google" id="ProtNLM"/>
    </source>
</evidence>
<dbReference type="KEGG" id="ptm:GSPATT00009849001"/>
<organism evidence="1 2">
    <name type="scientific">Paramecium tetraurelia</name>
    <dbReference type="NCBI Taxonomy" id="5888"/>
    <lineage>
        <taxon>Eukaryota</taxon>
        <taxon>Sar</taxon>
        <taxon>Alveolata</taxon>
        <taxon>Ciliophora</taxon>
        <taxon>Intramacronucleata</taxon>
        <taxon>Oligohymenophorea</taxon>
        <taxon>Peniculida</taxon>
        <taxon>Parameciidae</taxon>
        <taxon>Paramecium</taxon>
    </lineage>
</organism>
<sequence>MNLLLVDDSQVSFNSMVSTFEQIYFSACNYHESGQIKIEKFGSCFIAVFIERNT</sequence>
<evidence type="ECO:0000313" key="1">
    <source>
        <dbReference type="EMBL" id="CAK73577.1"/>
    </source>
</evidence>
<gene>
    <name evidence="1" type="ORF">GSPATT00009849001</name>
</gene>
<dbReference type="EMBL" id="CT868163">
    <property type="protein sequence ID" value="CAK73577.1"/>
    <property type="molecule type" value="Genomic_DNA"/>
</dbReference>
<accession>A0CS10</accession>
<dbReference type="RefSeq" id="XP_001440974.1">
    <property type="nucleotide sequence ID" value="XM_001440937.1"/>
</dbReference>
<name>A0CS10_PARTE</name>